<dbReference type="KEGG" id="goe:100901002"/>
<evidence type="ECO:0000259" key="1">
    <source>
        <dbReference type="PROSITE" id="PS00028"/>
    </source>
</evidence>
<organism evidence="2 3">
    <name type="scientific">Galendromus occidentalis</name>
    <name type="common">western predatory mite</name>
    <dbReference type="NCBI Taxonomy" id="34638"/>
    <lineage>
        <taxon>Eukaryota</taxon>
        <taxon>Metazoa</taxon>
        <taxon>Ecdysozoa</taxon>
        <taxon>Arthropoda</taxon>
        <taxon>Chelicerata</taxon>
        <taxon>Arachnida</taxon>
        <taxon>Acari</taxon>
        <taxon>Parasitiformes</taxon>
        <taxon>Mesostigmata</taxon>
        <taxon>Gamasina</taxon>
        <taxon>Phytoseioidea</taxon>
        <taxon>Phytoseiidae</taxon>
        <taxon>Typhlodrominae</taxon>
        <taxon>Galendromus</taxon>
    </lineage>
</organism>
<sequence>MSVFYEIDAASCSRVRKYPWWCDLNGPFELSDGSCGVGPFTLIRYTSNETPGTFNLRCLHSMRKKAYDQLPQKCDVFAVIRRDGTLVRRRYLHNHPPMPAPPSHLHLEAIDSPIQPSFDEVVALLSRDGRGRRKNPVLEVKKVEINYVNPDFEGTEFSAQFCADDLDRDLDSSTPEASEEEDSQIILSETDRACSCPFEKCGKVFANPRLTAIHYRRAHSTGFRAEPLFRIRTNLIRRGPLCRGLHCPQCLQQQASLDIFREHLRTSHRLLLCE</sequence>
<gene>
    <name evidence="3" type="primary">LOC100901002</name>
</gene>
<dbReference type="GeneID" id="100901002"/>
<evidence type="ECO:0000313" key="2">
    <source>
        <dbReference type="Proteomes" id="UP000694867"/>
    </source>
</evidence>
<accession>A0AAJ6QJU5</accession>
<reference evidence="3" key="1">
    <citation type="submission" date="2025-08" db="UniProtKB">
        <authorList>
            <consortium name="RefSeq"/>
        </authorList>
    </citation>
    <scope>IDENTIFICATION</scope>
</reference>
<dbReference type="PROSITE" id="PS00028">
    <property type="entry name" value="ZINC_FINGER_C2H2_1"/>
    <property type="match status" value="1"/>
</dbReference>
<evidence type="ECO:0000313" key="3">
    <source>
        <dbReference type="RefSeq" id="XP_003737225.1"/>
    </source>
</evidence>
<dbReference type="InterPro" id="IPR013087">
    <property type="entry name" value="Znf_C2H2_type"/>
</dbReference>
<proteinExistence type="predicted"/>
<feature type="domain" description="C2H2-type" evidence="1">
    <location>
        <begin position="196"/>
        <end position="219"/>
    </location>
</feature>
<name>A0AAJ6QJU5_9ACAR</name>
<keyword evidence="2" id="KW-1185">Reference proteome</keyword>
<dbReference type="RefSeq" id="XP_003737225.1">
    <property type="nucleotide sequence ID" value="XM_003737177.1"/>
</dbReference>
<protein>
    <submittedName>
        <fullName evidence="3">Uncharacterized protein LOC100901002</fullName>
    </submittedName>
</protein>
<dbReference type="Proteomes" id="UP000694867">
    <property type="component" value="Unplaced"/>
</dbReference>
<dbReference type="AlphaFoldDB" id="A0AAJ6QJU5"/>